<dbReference type="CDD" id="cd03784">
    <property type="entry name" value="GT1_Gtf-like"/>
    <property type="match status" value="1"/>
</dbReference>
<evidence type="ECO:0000313" key="5">
    <source>
        <dbReference type="Proteomes" id="UP000695000"/>
    </source>
</evidence>
<accession>A0ABM1MJB5</accession>
<dbReference type="Pfam" id="PF00201">
    <property type="entry name" value="UDPGT"/>
    <property type="match status" value="1"/>
</dbReference>
<feature type="signal peptide" evidence="4">
    <location>
        <begin position="1"/>
        <end position="18"/>
    </location>
</feature>
<organism evidence="5 6">
    <name type="scientific">Nicrophorus vespilloides</name>
    <name type="common">Boreal carrion beetle</name>
    <dbReference type="NCBI Taxonomy" id="110193"/>
    <lineage>
        <taxon>Eukaryota</taxon>
        <taxon>Metazoa</taxon>
        <taxon>Ecdysozoa</taxon>
        <taxon>Arthropoda</taxon>
        <taxon>Hexapoda</taxon>
        <taxon>Insecta</taxon>
        <taxon>Pterygota</taxon>
        <taxon>Neoptera</taxon>
        <taxon>Endopterygota</taxon>
        <taxon>Coleoptera</taxon>
        <taxon>Polyphaga</taxon>
        <taxon>Staphyliniformia</taxon>
        <taxon>Silphidae</taxon>
        <taxon>Nicrophorinae</taxon>
        <taxon>Nicrophorus</taxon>
    </lineage>
</organism>
<evidence type="ECO:0000313" key="6">
    <source>
        <dbReference type="RefSeq" id="XP_017774665.1"/>
    </source>
</evidence>
<evidence type="ECO:0000256" key="2">
    <source>
        <dbReference type="ARBA" id="ARBA00022676"/>
    </source>
</evidence>
<keyword evidence="4" id="KW-0732">Signal</keyword>
<evidence type="ECO:0000256" key="3">
    <source>
        <dbReference type="ARBA" id="ARBA00022679"/>
    </source>
</evidence>
<dbReference type="InterPro" id="IPR050271">
    <property type="entry name" value="UDP-glycosyltransferase"/>
</dbReference>
<evidence type="ECO:0000256" key="4">
    <source>
        <dbReference type="SAM" id="SignalP"/>
    </source>
</evidence>
<dbReference type="PANTHER" id="PTHR48043">
    <property type="entry name" value="EG:EG0003.4 PROTEIN-RELATED"/>
    <property type="match status" value="1"/>
</dbReference>
<keyword evidence="2" id="KW-0328">Glycosyltransferase</keyword>
<keyword evidence="3" id="KW-0808">Transferase</keyword>
<proteinExistence type="inferred from homology"/>
<evidence type="ECO:0000256" key="1">
    <source>
        <dbReference type="ARBA" id="ARBA00009995"/>
    </source>
</evidence>
<dbReference type="Gene3D" id="3.40.50.2000">
    <property type="entry name" value="Glycogen Phosphorylase B"/>
    <property type="match status" value="2"/>
</dbReference>
<reference evidence="6" key="1">
    <citation type="submission" date="2025-08" db="UniProtKB">
        <authorList>
            <consortium name="RefSeq"/>
        </authorList>
    </citation>
    <scope>IDENTIFICATION</scope>
    <source>
        <tissue evidence="6">Whole Larva</tissue>
    </source>
</reference>
<feature type="chain" id="PRO_5046018209" evidence="4">
    <location>
        <begin position="19"/>
        <end position="488"/>
    </location>
</feature>
<dbReference type="SUPFAM" id="SSF53756">
    <property type="entry name" value="UDP-Glycosyltransferase/glycogen phosphorylase"/>
    <property type="match status" value="1"/>
</dbReference>
<comment type="similarity">
    <text evidence="1">Belongs to the UDP-glycosyltransferase family.</text>
</comment>
<name>A0ABM1MJB5_NICVS</name>
<protein>
    <submittedName>
        <fullName evidence="6">UDP-glucuronosyltransferase 2B1-like</fullName>
    </submittedName>
</protein>
<sequence length="488" mass="56009">MIGNLLLLTLSFGVSVYSARILGAFTTPSISHQIVFLPIMKELAARGHEVIIITTDPIKEDVPPTLRQINVSFAYNLWNNDLENIIEDTKYNPVKLMDTFINVLNDINSRVLEHPDVQTLVHGNADKFDLFIVEYLIPTLYSLKHKFDCPMIGITSLDSPYDGHQAMGNPTHPIVYPDFTLPFEDVKLKFFDRLTSYLFMQFSYIYDMVKFIPLQEDTKNKYFGKDYPHVTDVLNSVDMLFINTNHIFHNIRPLTPATISIGPFIHIKPPKPLPKDLNKFLDDAKEGFIYFSLGSNMKSKDLMESTRLSILKTFAELPYKVLWKFESEDLPGKPENVKILKWVPQQDVLRHKNIKVFITQCGLQSLEEGLFNEVPFIGLPVFGDQPMNAVNMVSKGLGVKLNYESLTSDQFKAAILEVIGDPKYKKRAEELSRISKDEPMTGMEKAIFWSEYVIRNNGAQHLKGAEGKIPLYQYYYLDIFVFLAFIFF</sequence>
<dbReference type="Proteomes" id="UP000695000">
    <property type="component" value="Unplaced"/>
</dbReference>
<gene>
    <name evidence="6" type="primary">LOC108561306</name>
</gene>
<dbReference type="PANTHER" id="PTHR48043:SF159">
    <property type="entry name" value="EG:EG0003.4 PROTEIN-RELATED"/>
    <property type="match status" value="1"/>
</dbReference>
<feature type="non-terminal residue" evidence="6">
    <location>
        <position position="488"/>
    </location>
</feature>
<dbReference type="GeneID" id="108561306"/>
<dbReference type="RefSeq" id="XP_017774665.1">
    <property type="nucleotide sequence ID" value="XM_017919176.1"/>
</dbReference>
<keyword evidence="5" id="KW-1185">Reference proteome</keyword>
<dbReference type="InterPro" id="IPR002213">
    <property type="entry name" value="UDP_glucos_trans"/>
</dbReference>